<organism evidence="4 5">
    <name type="scientific">Oikopleura dioica</name>
    <name type="common">Tunicate</name>
    <dbReference type="NCBI Taxonomy" id="34765"/>
    <lineage>
        <taxon>Eukaryota</taxon>
        <taxon>Metazoa</taxon>
        <taxon>Chordata</taxon>
        <taxon>Tunicata</taxon>
        <taxon>Appendicularia</taxon>
        <taxon>Copelata</taxon>
        <taxon>Oikopleuridae</taxon>
        <taxon>Oikopleura</taxon>
    </lineage>
</organism>
<dbReference type="PROSITE" id="PS50097">
    <property type="entry name" value="BTB"/>
    <property type="match status" value="1"/>
</dbReference>
<proteinExistence type="predicted"/>
<dbReference type="PANTHER" id="PTHR24412:SF441">
    <property type="entry name" value="KELCH-LIKE PROTEIN 28"/>
    <property type="match status" value="1"/>
</dbReference>
<dbReference type="Gene3D" id="1.25.40.420">
    <property type="match status" value="1"/>
</dbReference>
<dbReference type="PIRSF" id="PIRSF037037">
    <property type="entry name" value="Kelch-like_protein_gigaxonin"/>
    <property type="match status" value="1"/>
</dbReference>
<dbReference type="InterPro" id="IPR011333">
    <property type="entry name" value="SKP1/BTB/POZ_sf"/>
</dbReference>
<evidence type="ECO:0000259" key="3">
    <source>
        <dbReference type="PROSITE" id="PS50097"/>
    </source>
</evidence>
<dbReference type="InterPro" id="IPR006652">
    <property type="entry name" value="Kelch_1"/>
</dbReference>
<feature type="domain" description="BTB" evidence="3">
    <location>
        <begin position="32"/>
        <end position="99"/>
    </location>
</feature>
<dbReference type="Pfam" id="PF07707">
    <property type="entry name" value="BACK"/>
    <property type="match status" value="1"/>
</dbReference>
<sequence length="658" mass="74542">MASSFEVYCHKSSLFSSSFNRFAKFREESKAIDVVIKSGPLVFEAHQLVLASAIPYFETRLMSSWKKGDEISVEIPGVDPTTITSVIAWAYTGEIKLTNETVQSVLIVAQYLGMEQVITACFDFIENHLNSENVLDVLQLAEQIFRPDLALRARQYIDRHFSDFFRLPVWTSAPAELVMSIFGSSDLYVKQEATVWAALKIWLMANQSCEAKLIFEMLSQVRLHLLPPECLRDDVLTVDLISSNAKCRALIDNALNPNAKNNRKRKISEENVEETCNEGKLLTTRWCSHLENDIYILTTLADGFDSYDNAPDFYKGQHMVVRFDAYSKKCEPMAPMKRFRQNYAVAVLNGMIYALGGNDSNVVERYDPRTNKWEFVANMLCSDRLWPACTVMNGRIYVFGENGKESALNECYDPKNNAWEEVPAMQVPRSAAAAVCFEEKYILLEELSTAMEEWTKAPPMLSLRSDHGSLVYHRKLWVIGGDNGPTTMRDCEQFDFASEQWTRVQFLNSARSSVGVALSANRIYVFDGDDGEGDSFEIYDPEKGWSSSNYTNRRPPGIGQGLYGDFIRAMQGGHHDKQHKVDFKKRNYGPHENVDRFDMMLNDCLDKAFASNNLDIGLDKFLSFMNKCEAEVLATVAGKVLADVKEHKVDSLSIMGIM</sequence>
<keyword evidence="5" id="KW-1185">Reference proteome</keyword>
<dbReference type="Pfam" id="PF00651">
    <property type="entry name" value="BTB"/>
    <property type="match status" value="1"/>
</dbReference>
<dbReference type="Gene3D" id="2.120.10.80">
    <property type="entry name" value="Kelch-type beta propeller"/>
    <property type="match status" value="2"/>
</dbReference>
<dbReference type="SUPFAM" id="SSF117281">
    <property type="entry name" value="Kelch motif"/>
    <property type="match status" value="1"/>
</dbReference>
<gene>
    <name evidence="4" type="ORF">OKIOD_LOCUS512</name>
</gene>
<dbReference type="InterPro" id="IPR017096">
    <property type="entry name" value="BTB-kelch_protein"/>
</dbReference>
<dbReference type="Proteomes" id="UP001158576">
    <property type="component" value="Chromosome PAR"/>
</dbReference>
<dbReference type="InterPro" id="IPR015915">
    <property type="entry name" value="Kelch-typ_b-propeller"/>
</dbReference>
<dbReference type="Gene3D" id="3.30.710.10">
    <property type="entry name" value="Potassium Channel Kv1.1, Chain A"/>
    <property type="match status" value="1"/>
</dbReference>
<dbReference type="InterPro" id="IPR011705">
    <property type="entry name" value="BACK"/>
</dbReference>
<dbReference type="SMART" id="SM00875">
    <property type="entry name" value="BACK"/>
    <property type="match status" value="1"/>
</dbReference>
<dbReference type="SMART" id="SM00225">
    <property type="entry name" value="BTB"/>
    <property type="match status" value="1"/>
</dbReference>
<keyword evidence="2" id="KW-0677">Repeat</keyword>
<evidence type="ECO:0000313" key="4">
    <source>
        <dbReference type="EMBL" id="CAG5078305.1"/>
    </source>
</evidence>
<evidence type="ECO:0000313" key="5">
    <source>
        <dbReference type="Proteomes" id="UP001158576"/>
    </source>
</evidence>
<evidence type="ECO:0000256" key="2">
    <source>
        <dbReference type="ARBA" id="ARBA00022737"/>
    </source>
</evidence>
<accession>A0ABN7RIC2</accession>
<protein>
    <submittedName>
        <fullName evidence="4">Oidioi.mRNA.OKI2018_I69.PAR.g8954.t1.cds</fullName>
    </submittedName>
</protein>
<keyword evidence="1" id="KW-0880">Kelch repeat</keyword>
<dbReference type="PANTHER" id="PTHR24412">
    <property type="entry name" value="KELCH PROTEIN"/>
    <property type="match status" value="1"/>
</dbReference>
<dbReference type="SUPFAM" id="SSF54695">
    <property type="entry name" value="POZ domain"/>
    <property type="match status" value="1"/>
</dbReference>
<evidence type="ECO:0000256" key="1">
    <source>
        <dbReference type="ARBA" id="ARBA00022441"/>
    </source>
</evidence>
<name>A0ABN7RIC2_OIKDI</name>
<dbReference type="Pfam" id="PF01344">
    <property type="entry name" value="Kelch_1"/>
    <property type="match status" value="3"/>
</dbReference>
<dbReference type="SMART" id="SM00612">
    <property type="entry name" value="Kelch"/>
    <property type="match status" value="3"/>
</dbReference>
<dbReference type="InterPro" id="IPR000210">
    <property type="entry name" value="BTB/POZ_dom"/>
</dbReference>
<dbReference type="PRINTS" id="PR00501">
    <property type="entry name" value="KELCHREPEAT"/>
</dbReference>
<reference evidence="4 5" key="1">
    <citation type="submission" date="2021-04" db="EMBL/GenBank/DDBJ databases">
        <authorList>
            <person name="Bliznina A."/>
        </authorList>
    </citation>
    <scope>NUCLEOTIDE SEQUENCE [LARGE SCALE GENOMIC DNA]</scope>
</reference>
<dbReference type="EMBL" id="OU015568">
    <property type="protein sequence ID" value="CAG5078305.1"/>
    <property type="molecule type" value="Genomic_DNA"/>
</dbReference>